<sequence length="521" mass="55712">MSPVGIEILPDWVARHARVRPAAVALAVAETGETVTWGALEDRVGRLAAVLRDDLGVGVGDRVALVAENDWRVLELQFACMRIGAILVPLNWRLAVAELVAMLADAEPAVLVHDAEWSGLADRLLTAVPVPSRLGWGTPAAGYDGAIASAARPVPGRDLDPDAATHVLYTSGTTGLPKGVICTNRTLVTQALNLAHTSRMAERGRHHLNIVPLFHAGGLNVFTNPALYWGGRVTTTRRFDARATLDLLTDPDLRITHLCGVLQNYEWLVRLDGFAAARFPALETVLFGGWGPSTLEIYRALRAHGIQVQLSYGASEIGPNVSILAAADDEAAAAGSSGTVVPHLRIRLTGADGAEVAAGEVGELWVRGGGVTPGYWRQPREEFFDGPWFRTGDAGRLDAAGHLYIVGRIKEVYRTGGENVYPAEVENALAGLPGVVELAVVGVPDATWGETGLLAVVLAPAASVTLDEVRAYAEGRLARYKLPSHLLVFDEMPRSATEKVARARIREHFEKLATEPSGRPS</sequence>
<dbReference type="Pfam" id="PF13193">
    <property type="entry name" value="AMP-binding_C"/>
    <property type="match status" value="1"/>
</dbReference>
<evidence type="ECO:0000256" key="1">
    <source>
        <dbReference type="ARBA" id="ARBA00006432"/>
    </source>
</evidence>
<comment type="caution">
    <text evidence="5">The sequence shown here is derived from an EMBL/GenBank/DDBJ whole genome shotgun (WGS) entry which is preliminary data.</text>
</comment>
<dbReference type="InterPro" id="IPR025110">
    <property type="entry name" value="AMP-bd_C"/>
</dbReference>
<reference evidence="6" key="1">
    <citation type="journal article" date="2019" name="Int. J. Syst. Evol. Microbiol.">
        <title>The Global Catalogue of Microorganisms (GCM) 10K type strain sequencing project: providing services to taxonomists for standard genome sequencing and annotation.</title>
        <authorList>
            <consortium name="The Broad Institute Genomics Platform"/>
            <consortium name="The Broad Institute Genome Sequencing Center for Infectious Disease"/>
            <person name="Wu L."/>
            <person name="Ma J."/>
        </authorList>
    </citation>
    <scope>NUCLEOTIDE SEQUENCE [LARGE SCALE GENOMIC DNA]</scope>
    <source>
        <strain evidence="6">JCM 12165</strain>
    </source>
</reference>
<dbReference type="InterPro" id="IPR045851">
    <property type="entry name" value="AMP-bd_C_sf"/>
</dbReference>
<comment type="similarity">
    <text evidence="1">Belongs to the ATP-dependent AMP-binding enzyme family.</text>
</comment>
<evidence type="ECO:0000259" key="4">
    <source>
        <dbReference type="Pfam" id="PF13193"/>
    </source>
</evidence>
<dbReference type="Proteomes" id="UP001597145">
    <property type="component" value="Unassembled WGS sequence"/>
</dbReference>
<dbReference type="Gene3D" id="3.30.300.30">
    <property type="match status" value="1"/>
</dbReference>
<proteinExistence type="inferred from homology"/>
<dbReference type="PROSITE" id="PS00455">
    <property type="entry name" value="AMP_BINDING"/>
    <property type="match status" value="1"/>
</dbReference>
<dbReference type="RefSeq" id="WP_343978887.1">
    <property type="nucleotide sequence ID" value="NZ_BAAAJG010000010.1"/>
</dbReference>
<dbReference type="PANTHER" id="PTHR43201:SF5">
    <property type="entry name" value="MEDIUM-CHAIN ACYL-COA LIGASE ACSF2, MITOCHONDRIAL"/>
    <property type="match status" value="1"/>
</dbReference>
<keyword evidence="2" id="KW-0436">Ligase</keyword>
<evidence type="ECO:0000313" key="6">
    <source>
        <dbReference type="Proteomes" id="UP001597145"/>
    </source>
</evidence>
<feature type="domain" description="AMP-dependent synthetase/ligase" evidence="3">
    <location>
        <begin position="14"/>
        <end position="376"/>
    </location>
</feature>
<dbReference type="Pfam" id="PF00501">
    <property type="entry name" value="AMP-binding"/>
    <property type="match status" value="1"/>
</dbReference>
<dbReference type="PANTHER" id="PTHR43201">
    <property type="entry name" value="ACYL-COA SYNTHETASE"/>
    <property type="match status" value="1"/>
</dbReference>
<dbReference type="InterPro" id="IPR020845">
    <property type="entry name" value="AMP-binding_CS"/>
</dbReference>
<name>A0ABW4FNF0_9PSEU</name>
<protein>
    <submittedName>
        <fullName evidence="5">Class I adenylate-forming enzyme family protein</fullName>
    </submittedName>
</protein>
<evidence type="ECO:0000256" key="2">
    <source>
        <dbReference type="ARBA" id="ARBA00022598"/>
    </source>
</evidence>
<accession>A0ABW4FNF0</accession>
<gene>
    <name evidence="5" type="ORF">ACFSCY_18665</name>
</gene>
<dbReference type="InterPro" id="IPR042099">
    <property type="entry name" value="ANL_N_sf"/>
</dbReference>
<evidence type="ECO:0000259" key="3">
    <source>
        <dbReference type="Pfam" id="PF00501"/>
    </source>
</evidence>
<keyword evidence="6" id="KW-1185">Reference proteome</keyword>
<dbReference type="InterPro" id="IPR000873">
    <property type="entry name" value="AMP-dep_synth/lig_dom"/>
</dbReference>
<dbReference type="SUPFAM" id="SSF56801">
    <property type="entry name" value="Acetyl-CoA synthetase-like"/>
    <property type="match status" value="1"/>
</dbReference>
<evidence type="ECO:0000313" key="5">
    <source>
        <dbReference type="EMBL" id="MFD1531464.1"/>
    </source>
</evidence>
<dbReference type="Gene3D" id="3.40.50.12780">
    <property type="entry name" value="N-terminal domain of ligase-like"/>
    <property type="match status" value="1"/>
</dbReference>
<feature type="domain" description="AMP-binding enzyme C-terminal" evidence="4">
    <location>
        <begin position="424"/>
        <end position="499"/>
    </location>
</feature>
<dbReference type="EMBL" id="JBHUCP010000012">
    <property type="protein sequence ID" value="MFD1531464.1"/>
    <property type="molecule type" value="Genomic_DNA"/>
</dbReference>
<organism evidence="5 6">
    <name type="scientific">Pseudonocardia aurantiaca</name>
    <dbReference type="NCBI Taxonomy" id="75290"/>
    <lineage>
        <taxon>Bacteria</taxon>
        <taxon>Bacillati</taxon>
        <taxon>Actinomycetota</taxon>
        <taxon>Actinomycetes</taxon>
        <taxon>Pseudonocardiales</taxon>
        <taxon>Pseudonocardiaceae</taxon>
        <taxon>Pseudonocardia</taxon>
    </lineage>
</organism>